<reference evidence="4" key="1">
    <citation type="submission" date="2015-11" db="EMBL/GenBank/DDBJ databases">
        <authorList>
            <consortium name="Cross-ministerial Strategic Innovation Promotion Program (SIP) consortium"/>
            <person name="Tomihama T."/>
            <person name="Ikenaga M."/>
            <person name="Sakai M."/>
            <person name="Okubo T."/>
            <person name="Ikeda S."/>
        </authorList>
    </citation>
    <scope>NUCLEOTIDE SEQUENCE [LARGE SCALE GENOMIC DNA]</scope>
    <source>
        <strain evidence="4">S58</strain>
    </source>
</reference>
<evidence type="ECO:0000313" key="4">
    <source>
        <dbReference type="Proteomes" id="UP000067448"/>
    </source>
</evidence>
<dbReference type="InterPro" id="IPR012349">
    <property type="entry name" value="Split_barrel_FMN-bd"/>
</dbReference>
<dbReference type="GO" id="GO:0042602">
    <property type="term" value="F:riboflavin reductase (NADPH) activity"/>
    <property type="evidence" value="ECO:0007669"/>
    <property type="project" value="TreeGrafter"/>
</dbReference>
<evidence type="ECO:0000313" key="3">
    <source>
        <dbReference type="EMBL" id="GAQ62177.1"/>
    </source>
</evidence>
<gene>
    <name evidence="3" type="primary">C1-hpah</name>
    <name evidence="3" type="ORF">SsS58_02536</name>
</gene>
<organism evidence="3 4">
    <name type="scientific">Streptomyces scabiei</name>
    <dbReference type="NCBI Taxonomy" id="1930"/>
    <lineage>
        <taxon>Bacteria</taxon>
        <taxon>Bacillati</taxon>
        <taxon>Actinomycetota</taxon>
        <taxon>Actinomycetes</taxon>
        <taxon>Kitasatosporales</taxon>
        <taxon>Streptomycetaceae</taxon>
        <taxon>Streptomyces</taxon>
    </lineage>
</organism>
<dbReference type="AlphaFoldDB" id="A0A100JMB2"/>
<proteinExistence type="predicted"/>
<dbReference type="EMBL" id="BCMM01000010">
    <property type="protein sequence ID" value="GAQ62177.1"/>
    <property type="molecule type" value="Genomic_DNA"/>
</dbReference>
<dbReference type="GO" id="GO:0010181">
    <property type="term" value="F:FMN binding"/>
    <property type="evidence" value="ECO:0007669"/>
    <property type="project" value="InterPro"/>
</dbReference>
<protein>
    <submittedName>
        <fullName evidence="3">p-hydroxyphenylacetate 3-hydroxylase, reductase component</fullName>
        <ecNumber evidence="3">1.5.1.36</ecNumber>
    </submittedName>
</protein>
<name>A0A100JMB2_STRSC</name>
<reference evidence="4" key="3">
    <citation type="submission" date="2016-02" db="EMBL/GenBank/DDBJ databases">
        <title>Draft genome of pathogenic Streptomyces sp. in Japan.</title>
        <authorList>
            <person name="Tomihama T."/>
            <person name="Ikenaga M."/>
            <person name="Sakai M."/>
            <person name="Okubo T."/>
            <person name="Ikeda S."/>
        </authorList>
    </citation>
    <scope>NUCLEOTIDE SEQUENCE [LARGE SCALE GENOMIC DNA]</scope>
    <source>
        <strain evidence="4">S58</strain>
    </source>
</reference>
<accession>A0A100JMB2</accession>
<sequence length="168" mass="18131">MSPDLRGTMRNFATGVCVATTYTDRGGLRRHDAVTLNSLTSVSLDPPLVSMSLHRDSQFLGDLLETKKWAVSILDSDAEPLARRLAKGRDARAEAVAELEANPGPATGALMLDAQTSLECVLWDSFDLGDHTMLIGEVVSTGVRDQQPPLLFLHGNFHQLATATAKES</sequence>
<dbReference type="GO" id="GO:0036382">
    <property type="term" value="F:flavin reductase (NADH) activity"/>
    <property type="evidence" value="ECO:0007669"/>
    <property type="project" value="UniProtKB-EC"/>
</dbReference>
<evidence type="ECO:0000256" key="1">
    <source>
        <dbReference type="ARBA" id="ARBA00023002"/>
    </source>
</evidence>
<dbReference type="InterPro" id="IPR050268">
    <property type="entry name" value="NADH-dep_flavin_reductase"/>
</dbReference>
<dbReference type="EC" id="1.5.1.36" evidence="3"/>
<dbReference type="OrthoDB" id="9792858at2"/>
<dbReference type="Pfam" id="PF01613">
    <property type="entry name" value="Flavin_Reduct"/>
    <property type="match status" value="1"/>
</dbReference>
<dbReference type="SUPFAM" id="SSF50475">
    <property type="entry name" value="FMN-binding split barrel"/>
    <property type="match status" value="1"/>
</dbReference>
<dbReference type="SMART" id="SM00903">
    <property type="entry name" value="Flavin_Reduct"/>
    <property type="match status" value="1"/>
</dbReference>
<feature type="domain" description="Flavin reductase like" evidence="2">
    <location>
        <begin position="9"/>
        <end position="159"/>
    </location>
</feature>
<evidence type="ECO:0000259" key="2">
    <source>
        <dbReference type="SMART" id="SM00903"/>
    </source>
</evidence>
<dbReference type="InterPro" id="IPR002563">
    <property type="entry name" value="Flavin_Rdtase-like_dom"/>
</dbReference>
<dbReference type="Gene3D" id="2.30.110.10">
    <property type="entry name" value="Electron Transport, Fmn-binding Protein, Chain A"/>
    <property type="match status" value="1"/>
</dbReference>
<dbReference type="Proteomes" id="UP000067448">
    <property type="component" value="Unassembled WGS sequence"/>
</dbReference>
<reference evidence="3 4" key="2">
    <citation type="journal article" date="2016" name="Genome Announc.">
        <title>Draft Genome Sequences of Streptomyces scabiei S58, Streptomyces turgidiscabies T45, and Streptomyces acidiscabies a10, the Pathogens of Potato Common Scab, Isolated in Japan.</title>
        <authorList>
            <person name="Tomihama T."/>
            <person name="Nishi Y."/>
            <person name="Sakai M."/>
            <person name="Ikenaga M."/>
            <person name="Okubo T."/>
            <person name="Ikeda S."/>
        </authorList>
    </citation>
    <scope>NUCLEOTIDE SEQUENCE [LARGE SCALE GENOMIC DNA]</scope>
    <source>
        <strain evidence="3 4">S58</strain>
    </source>
</reference>
<keyword evidence="1 3" id="KW-0560">Oxidoreductase</keyword>
<comment type="caution">
    <text evidence="3">The sequence shown here is derived from an EMBL/GenBank/DDBJ whole genome shotgun (WGS) entry which is preliminary data.</text>
</comment>
<dbReference type="PANTHER" id="PTHR30466:SF1">
    <property type="entry name" value="FMN REDUCTASE (NADH) RUTF"/>
    <property type="match status" value="1"/>
</dbReference>
<dbReference type="RefSeq" id="WP_059080006.1">
    <property type="nucleotide sequence ID" value="NZ_BCMM01000010.1"/>
</dbReference>
<dbReference type="PANTHER" id="PTHR30466">
    <property type="entry name" value="FLAVIN REDUCTASE"/>
    <property type="match status" value="1"/>
</dbReference>